<organism evidence="2 3">
    <name type="scientific">candidate division WS6 bacterium GW2011_GWC1_36_11</name>
    <dbReference type="NCBI Taxonomy" id="1619090"/>
    <lineage>
        <taxon>Bacteria</taxon>
        <taxon>Candidatus Dojkabacteria</taxon>
    </lineage>
</organism>
<reference evidence="2 3" key="1">
    <citation type="journal article" date="2015" name="Nature">
        <title>rRNA introns, odd ribosomes, and small enigmatic genomes across a large radiation of phyla.</title>
        <authorList>
            <person name="Brown C.T."/>
            <person name="Hug L.A."/>
            <person name="Thomas B.C."/>
            <person name="Sharon I."/>
            <person name="Castelle C.J."/>
            <person name="Singh A."/>
            <person name="Wilkins M.J."/>
            <person name="Williams K.H."/>
            <person name="Banfield J.F."/>
        </authorList>
    </citation>
    <scope>NUCLEOTIDE SEQUENCE [LARGE SCALE GENOMIC DNA]</scope>
</reference>
<accession>A0A0G0DU07</accession>
<keyword evidence="1" id="KW-0472">Membrane</keyword>
<gene>
    <name evidence="2" type="ORF">UR96_C0011G0007</name>
</gene>
<feature type="transmembrane region" description="Helical" evidence="1">
    <location>
        <begin position="12"/>
        <end position="31"/>
    </location>
</feature>
<name>A0A0G0DU07_9BACT</name>
<comment type="caution">
    <text evidence="2">The sequence shown here is derived from an EMBL/GenBank/DDBJ whole genome shotgun (WGS) entry which is preliminary data.</text>
</comment>
<proteinExistence type="predicted"/>
<keyword evidence="1" id="KW-1133">Transmembrane helix</keyword>
<evidence type="ECO:0000313" key="3">
    <source>
        <dbReference type="Proteomes" id="UP000034140"/>
    </source>
</evidence>
<dbReference type="AlphaFoldDB" id="A0A0G0DU07"/>
<protein>
    <submittedName>
        <fullName evidence="2">Uncharacterized protein</fullName>
    </submittedName>
</protein>
<dbReference type="Proteomes" id="UP000034140">
    <property type="component" value="Unassembled WGS sequence"/>
</dbReference>
<evidence type="ECO:0000256" key="1">
    <source>
        <dbReference type="SAM" id="Phobius"/>
    </source>
</evidence>
<dbReference type="EMBL" id="LBRE01000011">
    <property type="protein sequence ID" value="KKP92521.1"/>
    <property type="molecule type" value="Genomic_DNA"/>
</dbReference>
<sequence length="436" mass="48352">MTLTEAAFWTKRFGVIALVMLSIFLIVVIILTSTASKNVLPQYISANYACTETKTEFLSNKLDIPSLQLSAGSGMYFELQTDSGKIDALPNIINVYKFENPIQSLSSQADAKILANKLGFTAEKITRNGTESYSWTDANRTLVVLSKNLNFTMKTNTSYIRRMAATGTTPSEQEAKSIAVNFLRNIGFTTTDYVNGTPTTTLINVNPDGSFSQAGSLSEAELVKVDFNRNKSMITIPSNTVGANTMVESFKKNLGEPDTESTIINDERIDIYTFNTAVTFLDTDSGNISVYVGVAADKNEKYLSSIYQMDYTYWPIQESACGTYELINPNIAIERIQAGEGSLVYLNDIKGDTVVDYTPRSVKKFTILYVNLTYFESANEQKFLQPVYVISGEVIFSNDTKGEFDFYYPAIDYDNVQNKIEQVAPKTVEKSGLLGV</sequence>
<evidence type="ECO:0000313" key="2">
    <source>
        <dbReference type="EMBL" id="KKP92521.1"/>
    </source>
</evidence>
<keyword evidence="1" id="KW-0812">Transmembrane</keyword>